<name>A0A017SYL0_9BACT</name>
<accession>A0A017SYL0</accession>
<evidence type="ECO:0000313" key="1">
    <source>
        <dbReference type="EMBL" id="EYF01710.1"/>
    </source>
</evidence>
<gene>
    <name evidence="1" type="ORF">CAP_7915</name>
</gene>
<dbReference type="AlphaFoldDB" id="A0A017SYL0"/>
<dbReference type="InterPro" id="IPR012902">
    <property type="entry name" value="N_methyl_site"/>
</dbReference>
<sequence>MRGFTLMELLAVVVIIGILAATASPMFIQVMRDRRVNRAAMEITGMYRLARSRSLGRGTAVLVRWNGTDGIFSMREAVSITSPEASVLSSNCTTTPWGTPTSDREVTFLQFGSTPDALAQVEMVDITGTQQPTVDICFTPRGRSFVRYNIAGNFVPLTEVPRVNVINQRTGMVRTVMIPPNGAARLAL</sequence>
<evidence type="ECO:0000313" key="2">
    <source>
        <dbReference type="Proteomes" id="UP000019678"/>
    </source>
</evidence>
<reference evidence="1 2" key="1">
    <citation type="submission" date="2013-05" db="EMBL/GenBank/DDBJ databases">
        <title>Genome assembly of Chondromyces apiculatus DSM 436.</title>
        <authorList>
            <person name="Sharma G."/>
            <person name="Khatri I."/>
            <person name="Kaur C."/>
            <person name="Mayilraj S."/>
            <person name="Subramanian S."/>
        </authorList>
    </citation>
    <scope>NUCLEOTIDE SEQUENCE [LARGE SCALE GENOMIC DNA]</scope>
    <source>
        <strain evidence="1 2">DSM 436</strain>
    </source>
</reference>
<dbReference type="EMBL" id="ASRX01000074">
    <property type="protein sequence ID" value="EYF01710.1"/>
    <property type="molecule type" value="Genomic_DNA"/>
</dbReference>
<organism evidence="1 2">
    <name type="scientific">Chondromyces apiculatus DSM 436</name>
    <dbReference type="NCBI Taxonomy" id="1192034"/>
    <lineage>
        <taxon>Bacteria</taxon>
        <taxon>Pseudomonadati</taxon>
        <taxon>Myxococcota</taxon>
        <taxon>Polyangia</taxon>
        <taxon>Polyangiales</taxon>
        <taxon>Polyangiaceae</taxon>
        <taxon>Chondromyces</taxon>
    </lineage>
</organism>
<dbReference type="Gene3D" id="3.30.700.10">
    <property type="entry name" value="Glycoprotein, Type 4 Pilin"/>
    <property type="match status" value="1"/>
</dbReference>
<dbReference type="Pfam" id="PF07963">
    <property type="entry name" value="N_methyl"/>
    <property type="match status" value="1"/>
</dbReference>
<keyword evidence="2" id="KW-1185">Reference proteome</keyword>
<dbReference type="SUPFAM" id="SSF54523">
    <property type="entry name" value="Pili subunits"/>
    <property type="match status" value="1"/>
</dbReference>
<dbReference type="STRING" id="1192034.CAP_7915"/>
<dbReference type="Proteomes" id="UP000019678">
    <property type="component" value="Unassembled WGS sequence"/>
</dbReference>
<dbReference type="eggNOG" id="COG4970">
    <property type="taxonomic scope" value="Bacteria"/>
</dbReference>
<dbReference type="NCBIfam" id="TIGR02532">
    <property type="entry name" value="IV_pilin_GFxxxE"/>
    <property type="match status" value="1"/>
</dbReference>
<comment type="caution">
    <text evidence="1">The sequence shown here is derived from an EMBL/GenBank/DDBJ whole genome shotgun (WGS) entry which is preliminary data.</text>
</comment>
<dbReference type="InterPro" id="IPR045584">
    <property type="entry name" value="Pilin-like"/>
</dbReference>
<proteinExistence type="predicted"/>
<protein>
    <submittedName>
        <fullName evidence="1">Type IV fimbrial biogenesis protein FimT</fullName>
    </submittedName>
</protein>